<dbReference type="NCBIfam" id="TIGR01907">
    <property type="entry name" value="casE_Cse3"/>
    <property type="match status" value="1"/>
</dbReference>
<dbReference type="SUPFAM" id="SSF117987">
    <property type="entry name" value="CRISPR-associated protein"/>
    <property type="match status" value="2"/>
</dbReference>
<gene>
    <name evidence="1" type="primary">cas6e</name>
    <name evidence="1" type="ORF">CYJ57_05425</name>
</gene>
<dbReference type="InterPro" id="IPR010179">
    <property type="entry name" value="CRISPR-assoc_prot_Cse3"/>
</dbReference>
<evidence type="ECO:0000313" key="2">
    <source>
        <dbReference type="Proteomes" id="UP000234384"/>
    </source>
</evidence>
<evidence type="ECO:0000313" key="1">
    <source>
        <dbReference type="EMBL" id="PKY88568.1"/>
    </source>
</evidence>
<dbReference type="OrthoDB" id="9795689at2"/>
<dbReference type="AlphaFoldDB" id="A0A2I1JYU5"/>
<dbReference type="Gene3D" id="3.30.70.1210">
    <property type="entry name" value="Crispr-associated protein, domain 2"/>
    <property type="match status" value="1"/>
</dbReference>
<organism evidence="1 2">
    <name type="scientific">Falseniella ignava</name>
    <dbReference type="NCBI Taxonomy" id="137730"/>
    <lineage>
        <taxon>Bacteria</taxon>
        <taxon>Bacillati</taxon>
        <taxon>Bacillota</taxon>
        <taxon>Bacilli</taxon>
        <taxon>Lactobacillales</taxon>
        <taxon>Aerococcaceae</taxon>
        <taxon>Falseniella</taxon>
    </lineage>
</organism>
<dbReference type="EMBL" id="PKHE01000013">
    <property type="protein sequence ID" value="PKY88568.1"/>
    <property type="molecule type" value="Genomic_DNA"/>
</dbReference>
<dbReference type="Pfam" id="PF08798">
    <property type="entry name" value="CRISPR_assoc"/>
    <property type="match status" value="1"/>
</dbReference>
<sequence length="212" mass="24712">MYLSRVEIDKNNRRKIKDLSHVGAYHNWVEQSYPYEIDNQVRTRKLWRVDTLNGKDYLLVLSQKEPELNLLEKYGVKGTALCKNYDAFLGSIYDGMEAQFRVTLNPTVSIKDESDSKRGRVVPHITNKHQELFLMNRSVKNGFELKSDEFMIIDRGYALLKKSNQRDIRLVKATYQGKLKVIDKNQFRETLINGFGRKKAYGFGLMTIIPRG</sequence>
<comment type="caution">
    <text evidence="1">The sequence shown here is derived from an EMBL/GenBank/DDBJ whole genome shotgun (WGS) entry which is preliminary data.</text>
</comment>
<reference evidence="1 2" key="1">
    <citation type="submission" date="2017-12" db="EMBL/GenBank/DDBJ databases">
        <title>Phylogenetic diversity of female urinary microbiome.</title>
        <authorList>
            <person name="Thomas-White K."/>
            <person name="Wolfe A.J."/>
        </authorList>
    </citation>
    <scope>NUCLEOTIDE SEQUENCE [LARGE SCALE GENOMIC DNA]</scope>
    <source>
        <strain evidence="1 2">UMB0898</strain>
    </source>
</reference>
<dbReference type="Gene3D" id="3.30.70.1200">
    <property type="entry name" value="Crispr-associated protein, domain 1"/>
    <property type="match status" value="1"/>
</dbReference>
<accession>A0A2I1JYU5</accession>
<protein>
    <submittedName>
        <fullName evidence="1">Type I-E CRISPR-associated protein Cas6/Cse3/CasE</fullName>
    </submittedName>
</protein>
<dbReference type="SMART" id="SM01101">
    <property type="entry name" value="CRISPR_assoc"/>
    <property type="match status" value="1"/>
</dbReference>
<dbReference type="Proteomes" id="UP000234384">
    <property type="component" value="Unassembled WGS sequence"/>
</dbReference>
<dbReference type="RefSeq" id="WP_101954376.1">
    <property type="nucleotide sequence ID" value="NZ_PKHE01000013.1"/>
</dbReference>
<name>A0A2I1JYU5_9LACT</name>
<dbReference type="CDD" id="cd09727">
    <property type="entry name" value="Cas6_I-E"/>
    <property type="match status" value="1"/>
</dbReference>
<proteinExistence type="predicted"/>